<keyword evidence="4" id="KW-1185">Reference proteome</keyword>
<name>A0A4Y7SAL0_COPMI</name>
<proteinExistence type="predicted"/>
<feature type="region of interest" description="Disordered" evidence="1">
    <location>
        <begin position="125"/>
        <end position="154"/>
    </location>
</feature>
<keyword evidence="2" id="KW-0472">Membrane</keyword>
<keyword evidence="2" id="KW-0812">Transmembrane</keyword>
<dbReference type="Proteomes" id="UP000298030">
    <property type="component" value="Unassembled WGS sequence"/>
</dbReference>
<accession>A0A4Y7SAL0</accession>
<evidence type="ECO:0000256" key="1">
    <source>
        <dbReference type="SAM" id="MobiDB-lite"/>
    </source>
</evidence>
<dbReference type="EMBL" id="QPFP01000267">
    <property type="protein sequence ID" value="TEB18335.1"/>
    <property type="molecule type" value="Genomic_DNA"/>
</dbReference>
<organism evidence="3 4">
    <name type="scientific">Coprinellus micaceus</name>
    <name type="common">Glistening ink-cap mushroom</name>
    <name type="synonym">Coprinus micaceus</name>
    <dbReference type="NCBI Taxonomy" id="71717"/>
    <lineage>
        <taxon>Eukaryota</taxon>
        <taxon>Fungi</taxon>
        <taxon>Dikarya</taxon>
        <taxon>Basidiomycota</taxon>
        <taxon>Agaricomycotina</taxon>
        <taxon>Agaricomycetes</taxon>
        <taxon>Agaricomycetidae</taxon>
        <taxon>Agaricales</taxon>
        <taxon>Agaricineae</taxon>
        <taxon>Psathyrellaceae</taxon>
        <taxon>Coprinellus</taxon>
    </lineage>
</organism>
<evidence type="ECO:0000313" key="4">
    <source>
        <dbReference type="Proteomes" id="UP000298030"/>
    </source>
</evidence>
<reference evidence="3 4" key="1">
    <citation type="journal article" date="2019" name="Nat. Ecol. Evol.">
        <title>Megaphylogeny resolves global patterns of mushroom evolution.</title>
        <authorList>
            <person name="Varga T."/>
            <person name="Krizsan K."/>
            <person name="Foldi C."/>
            <person name="Dima B."/>
            <person name="Sanchez-Garcia M."/>
            <person name="Sanchez-Ramirez S."/>
            <person name="Szollosi G.J."/>
            <person name="Szarkandi J.G."/>
            <person name="Papp V."/>
            <person name="Albert L."/>
            <person name="Andreopoulos W."/>
            <person name="Angelini C."/>
            <person name="Antonin V."/>
            <person name="Barry K.W."/>
            <person name="Bougher N.L."/>
            <person name="Buchanan P."/>
            <person name="Buyck B."/>
            <person name="Bense V."/>
            <person name="Catcheside P."/>
            <person name="Chovatia M."/>
            <person name="Cooper J."/>
            <person name="Damon W."/>
            <person name="Desjardin D."/>
            <person name="Finy P."/>
            <person name="Geml J."/>
            <person name="Haridas S."/>
            <person name="Hughes K."/>
            <person name="Justo A."/>
            <person name="Karasinski D."/>
            <person name="Kautmanova I."/>
            <person name="Kiss B."/>
            <person name="Kocsube S."/>
            <person name="Kotiranta H."/>
            <person name="LaButti K.M."/>
            <person name="Lechner B.E."/>
            <person name="Liimatainen K."/>
            <person name="Lipzen A."/>
            <person name="Lukacs Z."/>
            <person name="Mihaltcheva S."/>
            <person name="Morgado L.N."/>
            <person name="Niskanen T."/>
            <person name="Noordeloos M.E."/>
            <person name="Ohm R.A."/>
            <person name="Ortiz-Santana B."/>
            <person name="Ovrebo C."/>
            <person name="Racz N."/>
            <person name="Riley R."/>
            <person name="Savchenko A."/>
            <person name="Shiryaev A."/>
            <person name="Soop K."/>
            <person name="Spirin V."/>
            <person name="Szebenyi C."/>
            <person name="Tomsovsky M."/>
            <person name="Tulloss R.E."/>
            <person name="Uehling J."/>
            <person name="Grigoriev I.V."/>
            <person name="Vagvolgyi C."/>
            <person name="Papp T."/>
            <person name="Martin F.M."/>
            <person name="Miettinen O."/>
            <person name="Hibbett D.S."/>
            <person name="Nagy L.G."/>
        </authorList>
    </citation>
    <scope>NUCLEOTIDE SEQUENCE [LARGE SCALE GENOMIC DNA]</scope>
    <source>
        <strain evidence="3 4">FP101781</strain>
    </source>
</reference>
<feature type="region of interest" description="Disordered" evidence="1">
    <location>
        <begin position="245"/>
        <end position="281"/>
    </location>
</feature>
<feature type="region of interest" description="Disordered" evidence="1">
    <location>
        <begin position="1"/>
        <end position="38"/>
    </location>
</feature>
<evidence type="ECO:0000256" key="2">
    <source>
        <dbReference type="SAM" id="Phobius"/>
    </source>
</evidence>
<dbReference type="AlphaFoldDB" id="A0A4Y7SAL0"/>
<evidence type="ECO:0000313" key="3">
    <source>
        <dbReference type="EMBL" id="TEB18335.1"/>
    </source>
</evidence>
<sequence>MFSESRPSDTRYGWIPGGSGFSDDGGSEGSHHGEGNRGNVYGLVEAAAPRRNTATVGESTGVDGATAMTATEGDPSPWDTVTVMLMPPDAARAMGGPLEYLTPPMALAKIEVLPQQRRFQLIFPSEGASEPSGDPARSNEPATPSPSNNSVPPCDSTGLYSRRIAPWAKFIVKAALTTVLAFIVAGDLWAVSALFGSSKLRAWDPPLVFKSRPTDASWAQRPGSKARSNDAYLWTPSKRVVVRAPSFRSHRHSKVPSSMSPTQLSSRSQSEDAVPAQYLER</sequence>
<protein>
    <submittedName>
        <fullName evidence="3">Uncharacterized protein</fullName>
    </submittedName>
</protein>
<feature type="transmembrane region" description="Helical" evidence="2">
    <location>
        <begin position="170"/>
        <end position="191"/>
    </location>
</feature>
<keyword evidence="2" id="KW-1133">Transmembrane helix</keyword>
<feature type="compositionally biased region" description="Polar residues" evidence="1">
    <location>
        <begin position="255"/>
        <end position="268"/>
    </location>
</feature>
<gene>
    <name evidence="3" type="ORF">FA13DRAFT_1720104</name>
</gene>
<comment type="caution">
    <text evidence="3">The sequence shown here is derived from an EMBL/GenBank/DDBJ whole genome shotgun (WGS) entry which is preliminary data.</text>
</comment>
<feature type="compositionally biased region" description="Polar residues" evidence="1">
    <location>
        <begin position="140"/>
        <end position="151"/>
    </location>
</feature>